<dbReference type="AlphaFoldDB" id="A0A376AH26"/>
<comment type="similarity">
    <text evidence="1">Belongs to the TrhO family.</text>
</comment>
<evidence type="ECO:0000256" key="1">
    <source>
        <dbReference type="HAMAP-Rule" id="MF_00469"/>
    </source>
</evidence>
<accession>A0A376AH26</accession>
<keyword evidence="4" id="KW-1185">Reference proteome</keyword>
<dbReference type="NCBIfam" id="NF001136">
    <property type="entry name" value="PRK00142.1-4"/>
    <property type="match status" value="1"/>
</dbReference>
<dbReference type="Gene3D" id="3.40.250.10">
    <property type="entry name" value="Rhodanese-like domain"/>
    <property type="match status" value="1"/>
</dbReference>
<dbReference type="Gene3D" id="3.30.70.100">
    <property type="match status" value="1"/>
</dbReference>
<dbReference type="PROSITE" id="PS50206">
    <property type="entry name" value="RHODANESE_3"/>
    <property type="match status" value="1"/>
</dbReference>
<dbReference type="SMART" id="SM00450">
    <property type="entry name" value="RHOD"/>
    <property type="match status" value="1"/>
</dbReference>
<reference evidence="4" key="1">
    <citation type="submission" date="2018-07" db="EMBL/GenBank/DDBJ databases">
        <authorList>
            <person name="Peiro R."/>
            <person name="Begona"/>
            <person name="Cbmso G."/>
            <person name="Lopez M."/>
            <person name="Gonzalez S."/>
        </authorList>
    </citation>
    <scope>NUCLEOTIDE SEQUENCE [LARGE SCALE GENOMIC DNA]</scope>
</reference>
<organism evidence="3 4">
    <name type="scientific">Ciceribacter selenitireducens ATCC BAA-1503</name>
    <dbReference type="NCBI Taxonomy" id="1336235"/>
    <lineage>
        <taxon>Bacteria</taxon>
        <taxon>Pseudomonadati</taxon>
        <taxon>Pseudomonadota</taxon>
        <taxon>Alphaproteobacteria</taxon>
        <taxon>Hyphomicrobiales</taxon>
        <taxon>Rhizobiaceae</taxon>
        <taxon>Ciceribacter</taxon>
    </lineage>
</organism>
<dbReference type="OrthoDB" id="9778326at2"/>
<sequence>MTDNLQTPRHEEGGAFCVAALYHFARFPRFESFRAELDAVARENGIKGTLLLAAEGINGTIAGTDEGIARILAFIRSQPEFSGLVHKESRAAKMPFLRMKVRLKKEIVTMGVENIDPNKIVGTYVEPKDWNALISDPETIVIDTRNDYETAIGIFKGAIDPNIKTFREFPDWMRNNPGLHNKPKLAMYCTGGIRCEKSTAFAKEMGFDEVYHLKGGILKYLEEVPAEESLWDGACFVFDERVSITHGLKQGEHTLCHACRYPLTAEEVTSPKFEEGVSCPHCYDSRTEADRDRYRQRQMQIALAKKRGEKHIGS</sequence>
<comment type="catalytic activity">
    <reaction evidence="1">
        <text>uridine(34) in tRNA + AH2 + O2 = 5-hydroxyuridine(34) in tRNA + A + H2O</text>
        <dbReference type="Rhea" id="RHEA:64224"/>
        <dbReference type="Rhea" id="RHEA-COMP:11727"/>
        <dbReference type="Rhea" id="RHEA-COMP:13381"/>
        <dbReference type="ChEBI" id="CHEBI:13193"/>
        <dbReference type="ChEBI" id="CHEBI:15377"/>
        <dbReference type="ChEBI" id="CHEBI:15379"/>
        <dbReference type="ChEBI" id="CHEBI:17499"/>
        <dbReference type="ChEBI" id="CHEBI:65315"/>
        <dbReference type="ChEBI" id="CHEBI:136877"/>
    </reaction>
</comment>
<gene>
    <name evidence="1" type="primary">trhO</name>
    <name evidence="3" type="ORF">RHIZ70_2827</name>
</gene>
<protein>
    <recommendedName>
        <fullName evidence="1">tRNA uridine(34) hydroxylase</fullName>
        <ecNumber evidence="1">1.14.-.-</ecNumber>
    </recommendedName>
    <alternativeName>
        <fullName evidence="1">tRNA hydroxylation protein O</fullName>
    </alternativeName>
</protein>
<evidence type="ECO:0000313" key="3">
    <source>
        <dbReference type="EMBL" id="SSC67119.1"/>
    </source>
</evidence>
<name>A0A376AH26_9HYPH</name>
<keyword evidence="1" id="KW-0560">Oxidoreductase</keyword>
<feature type="domain" description="Rhodanese" evidence="2">
    <location>
        <begin position="135"/>
        <end position="229"/>
    </location>
</feature>
<dbReference type="GO" id="GO:0016705">
    <property type="term" value="F:oxidoreductase activity, acting on paired donors, with incorporation or reduction of molecular oxygen"/>
    <property type="evidence" value="ECO:0007669"/>
    <property type="project" value="UniProtKB-UniRule"/>
</dbReference>
<dbReference type="EC" id="1.14.-.-" evidence="1"/>
<evidence type="ECO:0000313" key="4">
    <source>
        <dbReference type="Proteomes" id="UP000254764"/>
    </source>
</evidence>
<dbReference type="STRING" id="1336235.GCA_000518785_02392"/>
<dbReference type="InterPro" id="IPR020936">
    <property type="entry name" value="TrhO"/>
</dbReference>
<dbReference type="Pfam" id="PF00581">
    <property type="entry name" value="Rhodanese"/>
    <property type="match status" value="1"/>
</dbReference>
<dbReference type="InterPro" id="IPR001763">
    <property type="entry name" value="Rhodanese-like_dom"/>
</dbReference>
<dbReference type="EMBL" id="UEYP01000003">
    <property type="protein sequence ID" value="SSC67119.1"/>
    <property type="molecule type" value="Genomic_DNA"/>
</dbReference>
<dbReference type="PANTHER" id="PTHR43268:SF3">
    <property type="entry name" value="RHODANESE-LIKE DOMAIN-CONTAINING PROTEIN 7-RELATED"/>
    <property type="match status" value="1"/>
</dbReference>
<keyword evidence="1" id="KW-0819">tRNA processing</keyword>
<dbReference type="GO" id="GO:0006400">
    <property type="term" value="P:tRNA modification"/>
    <property type="evidence" value="ECO:0007669"/>
    <property type="project" value="UniProtKB-UniRule"/>
</dbReference>
<proteinExistence type="inferred from homology"/>
<evidence type="ECO:0000259" key="2">
    <source>
        <dbReference type="PROSITE" id="PS50206"/>
    </source>
</evidence>
<dbReference type="HAMAP" id="MF_00469">
    <property type="entry name" value="TrhO"/>
    <property type="match status" value="1"/>
</dbReference>
<dbReference type="InterPro" id="IPR036873">
    <property type="entry name" value="Rhodanese-like_dom_sf"/>
</dbReference>
<dbReference type="RefSeq" id="WP_115669786.1">
    <property type="nucleotide sequence ID" value="NZ_UEYP01000003.1"/>
</dbReference>
<dbReference type="PANTHER" id="PTHR43268">
    <property type="entry name" value="THIOSULFATE SULFURTRANSFERASE/RHODANESE-LIKE DOMAIN-CONTAINING PROTEIN 2"/>
    <property type="match status" value="1"/>
</dbReference>
<dbReference type="InterPro" id="IPR040503">
    <property type="entry name" value="TRHO_N"/>
</dbReference>
<dbReference type="CDD" id="cd01518">
    <property type="entry name" value="RHOD_YceA"/>
    <property type="match status" value="1"/>
</dbReference>
<dbReference type="SUPFAM" id="SSF52821">
    <property type="entry name" value="Rhodanese/Cell cycle control phosphatase"/>
    <property type="match status" value="1"/>
</dbReference>
<comment type="function">
    <text evidence="1">Catalyzes oxygen-dependent 5-hydroxyuridine (ho5U) modification at position 34 in tRNAs.</text>
</comment>
<dbReference type="Pfam" id="PF17773">
    <property type="entry name" value="UPF0176_N"/>
    <property type="match status" value="1"/>
</dbReference>
<dbReference type="Proteomes" id="UP000254764">
    <property type="component" value="Unassembled WGS sequence"/>
</dbReference>